<dbReference type="KEGG" id="mul:MUL_0362"/>
<evidence type="ECO:0000313" key="6">
    <source>
        <dbReference type="Proteomes" id="UP000000765"/>
    </source>
</evidence>
<dbReference type="InterPro" id="IPR025110">
    <property type="entry name" value="AMP-bd_C"/>
</dbReference>
<evidence type="ECO:0000256" key="2">
    <source>
        <dbReference type="ARBA" id="ARBA00022598"/>
    </source>
</evidence>
<dbReference type="EMBL" id="CP000325">
    <property type="protein sequence ID" value="ABL03084.1"/>
    <property type="molecule type" value="Genomic_DNA"/>
</dbReference>
<dbReference type="InterPro" id="IPR042099">
    <property type="entry name" value="ANL_N_sf"/>
</dbReference>
<dbReference type="InterPro" id="IPR000873">
    <property type="entry name" value="AMP-dep_synth/lig_dom"/>
</dbReference>
<comment type="similarity">
    <text evidence="1">Belongs to the ATP-dependent AMP-binding enzyme family.</text>
</comment>
<proteinExistence type="inferred from homology"/>
<name>A0PL65_MYCUA</name>
<feature type="domain" description="AMP-binding enzyme C-terminal" evidence="4">
    <location>
        <begin position="422"/>
        <end position="495"/>
    </location>
</feature>
<dbReference type="PANTHER" id="PTHR24096:SF149">
    <property type="entry name" value="AMP-BINDING DOMAIN-CONTAINING PROTEIN-RELATED"/>
    <property type="match status" value="1"/>
</dbReference>
<keyword evidence="2" id="KW-0436">Ligase</keyword>
<sequence length="511" mass="54311">MPGSAMTALPAPPLMYFRSSLLRILFASGDRIFSDCRDRREGRDVTEPAALVFEDRGFSLPGLGAMADGLAAALRKQGVVAGDRVAVMSSNRPEFVAVLNVIWCLGASAVLISPAWKRAEVDHALALTGPAHAAGDHPVLAGLMPMLHLDEPITPAAPLPGAPRRAGDALLVFSSGTTGLPKAVRHTHASLNAAIGHWRDALGLTERDRIQIVTPPSHILGLLNIVAALRTGVRVRLHRRFDIDQMLAHIESDRITVEMAVAPIALAMASHPNLESYDLSSLRFIMWGATPVSAGIAETVTNRTGIGWVPAYGTTELPVIACSPLRGARLDTVGRVLPGVDLRVVSTETGERVGPGEVGEIQARSHLLMAGYLPAAATAEVMSQGWYRTGDIGSLDAAGWLRVTDRLKEMIKVRGFQVAPTEIEAVLHGHPAVRDCAVFGVPDGANGEAVVVAVAARTPVDAAELRARVAASLASYKRLSRIVFVPDIPRLPSGKVLRRALKELYGCTSDS</sequence>
<dbReference type="Proteomes" id="UP000000765">
    <property type="component" value="Chromosome"/>
</dbReference>
<evidence type="ECO:0000313" key="5">
    <source>
        <dbReference type="EMBL" id="ABL03084.1"/>
    </source>
</evidence>
<dbReference type="AlphaFoldDB" id="A0PL65"/>
<dbReference type="InterPro" id="IPR020845">
    <property type="entry name" value="AMP-binding_CS"/>
</dbReference>
<dbReference type="SUPFAM" id="SSF56801">
    <property type="entry name" value="Acetyl-CoA synthetase-like"/>
    <property type="match status" value="1"/>
</dbReference>
<organism evidence="5 6">
    <name type="scientific">Mycobacterium ulcerans (strain Agy99)</name>
    <dbReference type="NCBI Taxonomy" id="362242"/>
    <lineage>
        <taxon>Bacteria</taxon>
        <taxon>Bacillati</taxon>
        <taxon>Actinomycetota</taxon>
        <taxon>Actinomycetes</taxon>
        <taxon>Mycobacteriales</taxon>
        <taxon>Mycobacteriaceae</taxon>
        <taxon>Mycobacterium</taxon>
        <taxon>Mycobacterium ulcerans group</taxon>
    </lineage>
</organism>
<dbReference type="Gene3D" id="3.40.50.12780">
    <property type="entry name" value="N-terminal domain of ligase-like"/>
    <property type="match status" value="1"/>
</dbReference>
<accession>A0PL65</accession>
<protein>
    <submittedName>
        <fullName evidence="5">Acyl-CoA synthetase</fullName>
    </submittedName>
</protein>
<dbReference type="eggNOG" id="COG0318">
    <property type="taxonomic scope" value="Bacteria"/>
</dbReference>
<dbReference type="InterPro" id="IPR045851">
    <property type="entry name" value="AMP-bd_C_sf"/>
</dbReference>
<evidence type="ECO:0000256" key="1">
    <source>
        <dbReference type="ARBA" id="ARBA00006432"/>
    </source>
</evidence>
<dbReference type="Pfam" id="PF13193">
    <property type="entry name" value="AMP-binding_C"/>
    <property type="match status" value="1"/>
</dbReference>
<reference evidence="5 6" key="1">
    <citation type="journal article" date="2007" name="Genome Res.">
        <title>Reductive evolution and niche adaptation inferred from the genome of Mycobacterium ulcerans, the causative agent of Buruli ulcer.</title>
        <authorList>
            <person name="Stinear T.P."/>
            <person name="Seemann T."/>
            <person name="Pidot S."/>
            <person name="Frigui W."/>
            <person name="Reysset G."/>
            <person name="Garnier T."/>
            <person name="Meurice G."/>
            <person name="Simon D."/>
            <person name="Bouchier C."/>
            <person name="Ma L."/>
            <person name="Tichit M."/>
            <person name="Porter J.L."/>
            <person name="Ryan J."/>
            <person name="Johnson P.D."/>
            <person name="Davies J.K."/>
            <person name="Jenkin G.A."/>
            <person name="Small P.L."/>
            <person name="Jones L.M."/>
            <person name="Tekaia F."/>
            <person name="Laval F."/>
            <person name="Daffe M."/>
            <person name="Parkhill J."/>
            <person name="Cole S.T."/>
        </authorList>
    </citation>
    <scope>NUCLEOTIDE SEQUENCE [LARGE SCALE GENOMIC DNA]</scope>
    <source>
        <strain evidence="5 6">Agy99</strain>
    </source>
</reference>
<dbReference type="Pfam" id="PF00501">
    <property type="entry name" value="AMP-binding"/>
    <property type="match status" value="1"/>
</dbReference>
<dbReference type="PANTHER" id="PTHR24096">
    <property type="entry name" value="LONG-CHAIN-FATTY-ACID--COA LIGASE"/>
    <property type="match status" value="1"/>
</dbReference>
<dbReference type="GO" id="GO:0016405">
    <property type="term" value="F:CoA-ligase activity"/>
    <property type="evidence" value="ECO:0007669"/>
    <property type="project" value="TreeGrafter"/>
</dbReference>
<dbReference type="HOGENOM" id="CLU_000022_59_0_11"/>
<feature type="domain" description="AMP-dependent synthetase/ligase" evidence="3">
    <location>
        <begin position="49"/>
        <end position="373"/>
    </location>
</feature>
<evidence type="ECO:0000259" key="4">
    <source>
        <dbReference type="Pfam" id="PF13193"/>
    </source>
</evidence>
<dbReference type="PROSITE" id="PS00455">
    <property type="entry name" value="AMP_BINDING"/>
    <property type="match status" value="1"/>
</dbReference>
<gene>
    <name evidence="5" type="ordered locus">MUL_0362</name>
</gene>
<evidence type="ECO:0000259" key="3">
    <source>
        <dbReference type="Pfam" id="PF00501"/>
    </source>
</evidence>
<dbReference type="Gene3D" id="3.30.300.30">
    <property type="match status" value="1"/>
</dbReference>